<evidence type="ECO:0000256" key="4">
    <source>
        <dbReference type="ARBA" id="ARBA00022723"/>
    </source>
</evidence>
<comment type="catalytic activity">
    <reaction evidence="11">
        <text>L-lysyl-[protein] + acetyl-CoA = N(6)-acetyl-L-lysyl-[protein] + CoA + H(+)</text>
        <dbReference type="Rhea" id="RHEA:45948"/>
        <dbReference type="Rhea" id="RHEA-COMP:9752"/>
        <dbReference type="Rhea" id="RHEA-COMP:10731"/>
        <dbReference type="ChEBI" id="CHEBI:15378"/>
        <dbReference type="ChEBI" id="CHEBI:29969"/>
        <dbReference type="ChEBI" id="CHEBI:57287"/>
        <dbReference type="ChEBI" id="CHEBI:57288"/>
        <dbReference type="ChEBI" id="CHEBI:61930"/>
        <dbReference type="EC" id="2.3.1.48"/>
    </reaction>
</comment>
<evidence type="ECO:0000256" key="8">
    <source>
        <dbReference type="ARBA" id="ARBA00023015"/>
    </source>
</evidence>
<reference evidence="17" key="1">
    <citation type="submission" date="2022-04" db="UniProtKB">
        <authorList>
            <consortium name="RefSeq"/>
        </authorList>
    </citation>
    <scope>IDENTIFICATION</scope>
</reference>
<feature type="compositionally biased region" description="Low complexity" evidence="13">
    <location>
        <begin position="39"/>
        <end position="51"/>
    </location>
</feature>
<dbReference type="GO" id="GO:0008270">
    <property type="term" value="F:zinc ion binding"/>
    <property type="evidence" value="ECO:0007669"/>
    <property type="project" value="UniProtKB-KW"/>
</dbReference>
<evidence type="ECO:0000313" key="17">
    <source>
        <dbReference type="RefSeq" id="XP_011632298.1"/>
    </source>
</evidence>
<dbReference type="KEGG" id="pbar:105423982"/>
<dbReference type="GO" id="GO:0005667">
    <property type="term" value="C:transcription regulator complex"/>
    <property type="evidence" value="ECO:0007669"/>
    <property type="project" value="TreeGrafter"/>
</dbReference>
<dbReference type="InterPro" id="IPR000197">
    <property type="entry name" value="Znf_TAZ"/>
</dbReference>
<dbReference type="GO" id="GO:0003713">
    <property type="term" value="F:transcription coactivator activity"/>
    <property type="evidence" value="ECO:0007669"/>
    <property type="project" value="TreeGrafter"/>
</dbReference>
<dbReference type="InterPro" id="IPR035898">
    <property type="entry name" value="TAZ_dom_sf"/>
</dbReference>
<evidence type="ECO:0000313" key="16">
    <source>
        <dbReference type="RefSeq" id="XP_011632297.1"/>
    </source>
</evidence>
<dbReference type="GO" id="GO:0000123">
    <property type="term" value="C:histone acetyltransferase complex"/>
    <property type="evidence" value="ECO:0007669"/>
    <property type="project" value="TreeGrafter"/>
</dbReference>
<dbReference type="InterPro" id="IPR013178">
    <property type="entry name" value="Histone_AcTrfase_Rtt109/CBP"/>
</dbReference>
<proteinExistence type="predicted"/>
<keyword evidence="9" id="KW-0804">Transcription</keyword>
<keyword evidence="5 12" id="KW-0863">Zinc-finger</keyword>
<dbReference type="OrthoDB" id="7555268at2759"/>
<keyword evidence="3" id="KW-0808">Transferase</keyword>
<dbReference type="GO" id="GO:0045944">
    <property type="term" value="P:positive regulation of transcription by RNA polymerase II"/>
    <property type="evidence" value="ECO:0007669"/>
    <property type="project" value="TreeGrafter"/>
</dbReference>
<dbReference type="RefSeq" id="XP_011632297.1">
    <property type="nucleotide sequence ID" value="XM_011633995.2"/>
</dbReference>
<dbReference type="Pfam" id="PF02135">
    <property type="entry name" value="zf-TAZ"/>
    <property type="match status" value="1"/>
</dbReference>
<gene>
    <name evidence="16 17" type="primary">LOC105423982</name>
</gene>
<keyword evidence="7" id="KW-0156">Chromatin regulator</keyword>
<keyword evidence="8" id="KW-0805">Transcription regulation</keyword>
<dbReference type="AlphaFoldDB" id="A0A6I9VVU8"/>
<evidence type="ECO:0000256" key="11">
    <source>
        <dbReference type="ARBA" id="ARBA00048017"/>
    </source>
</evidence>
<dbReference type="PANTHER" id="PTHR13808">
    <property type="entry name" value="CBP/P300-RELATED"/>
    <property type="match status" value="1"/>
</dbReference>
<evidence type="ECO:0000313" key="15">
    <source>
        <dbReference type="Proteomes" id="UP000504615"/>
    </source>
</evidence>
<evidence type="ECO:0000256" key="2">
    <source>
        <dbReference type="ARBA" id="ARBA00013184"/>
    </source>
</evidence>
<accession>A0A6I9VVU8</accession>
<evidence type="ECO:0000256" key="5">
    <source>
        <dbReference type="ARBA" id="ARBA00022771"/>
    </source>
</evidence>
<keyword evidence="6 12" id="KW-0862">Zinc</keyword>
<dbReference type="GO" id="GO:0004402">
    <property type="term" value="F:histone acetyltransferase activity"/>
    <property type="evidence" value="ECO:0007669"/>
    <property type="project" value="InterPro"/>
</dbReference>
<name>A0A6I9VVU8_9HYME</name>
<evidence type="ECO:0000256" key="1">
    <source>
        <dbReference type="ARBA" id="ARBA00004123"/>
    </source>
</evidence>
<feature type="region of interest" description="Disordered" evidence="13">
    <location>
        <begin position="1"/>
        <end position="59"/>
    </location>
</feature>
<evidence type="ECO:0000256" key="9">
    <source>
        <dbReference type="ARBA" id="ARBA00023163"/>
    </source>
</evidence>
<dbReference type="PROSITE" id="PS50134">
    <property type="entry name" value="ZF_TAZ"/>
    <property type="match status" value="1"/>
</dbReference>
<feature type="domain" description="TAZ-type" evidence="14">
    <location>
        <begin position="67"/>
        <end position="153"/>
    </location>
</feature>
<evidence type="ECO:0000256" key="7">
    <source>
        <dbReference type="ARBA" id="ARBA00022853"/>
    </source>
</evidence>
<dbReference type="GO" id="GO:0031490">
    <property type="term" value="F:chromatin DNA binding"/>
    <property type="evidence" value="ECO:0007669"/>
    <property type="project" value="TreeGrafter"/>
</dbReference>
<protein>
    <recommendedName>
        <fullName evidence="2">histone acetyltransferase</fullName>
        <ecNumber evidence="2">2.3.1.48</ecNumber>
    </recommendedName>
</protein>
<dbReference type="SUPFAM" id="SSF57933">
    <property type="entry name" value="TAZ domain"/>
    <property type="match status" value="1"/>
</dbReference>
<dbReference type="GeneID" id="105423982"/>
<dbReference type="EC" id="2.3.1.48" evidence="2"/>
<evidence type="ECO:0000256" key="6">
    <source>
        <dbReference type="ARBA" id="ARBA00022833"/>
    </source>
</evidence>
<dbReference type="Gene3D" id="1.20.1020.10">
    <property type="entry name" value="TAZ domain"/>
    <property type="match status" value="1"/>
</dbReference>
<keyword evidence="15" id="KW-1185">Reference proteome</keyword>
<feature type="zinc finger region" description="TAZ-type" evidence="12">
    <location>
        <begin position="67"/>
        <end position="153"/>
    </location>
</feature>
<keyword evidence="10" id="KW-0539">Nucleus</keyword>
<dbReference type="RefSeq" id="XP_011632298.1">
    <property type="nucleotide sequence ID" value="XM_011633996.2"/>
</dbReference>
<dbReference type="PANTHER" id="PTHR13808:SF1">
    <property type="entry name" value="HISTONE ACETYLTRANSFERASE"/>
    <property type="match status" value="1"/>
</dbReference>
<evidence type="ECO:0000256" key="12">
    <source>
        <dbReference type="PROSITE-ProRule" id="PRU00203"/>
    </source>
</evidence>
<keyword evidence="4 12" id="KW-0479">Metal-binding</keyword>
<evidence type="ECO:0000256" key="10">
    <source>
        <dbReference type="ARBA" id="ARBA00023242"/>
    </source>
</evidence>
<evidence type="ECO:0000259" key="14">
    <source>
        <dbReference type="PROSITE" id="PS50134"/>
    </source>
</evidence>
<dbReference type="SMART" id="SM00551">
    <property type="entry name" value="ZnF_TAZ"/>
    <property type="match status" value="1"/>
</dbReference>
<evidence type="ECO:0000256" key="13">
    <source>
        <dbReference type="SAM" id="MobiDB-lite"/>
    </source>
</evidence>
<sequence length="222" mass="24256">MSSMQATAMNVVGGQEDETAAQQAQPPVPNPAQSSVPIGKQQGPQQATQGQMTSTGAPTDCTKFTPDSEKCRFIQEYLVFLLHADKCQRRENQANEMERCTLSRCKTMKKVLKHTTNCTRGKNGFVSSCSMSKSIINHWKYCNRSDCPICMPIKNQQRIGKDNFIVYDTLGIQCSTSTPGLLLGQGISRMSAPSMSDPPGTLRNVPGIQSNATSDANCRNNL</sequence>
<organism evidence="17">
    <name type="scientific">Pogonomyrmex barbatus</name>
    <name type="common">red harvester ant</name>
    <dbReference type="NCBI Taxonomy" id="144034"/>
    <lineage>
        <taxon>Eukaryota</taxon>
        <taxon>Metazoa</taxon>
        <taxon>Ecdysozoa</taxon>
        <taxon>Arthropoda</taxon>
        <taxon>Hexapoda</taxon>
        <taxon>Insecta</taxon>
        <taxon>Pterygota</taxon>
        <taxon>Neoptera</taxon>
        <taxon>Endopterygota</taxon>
        <taxon>Hymenoptera</taxon>
        <taxon>Apocrita</taxon>
        <taxon>Aculeata</taxon>
        <taxon>Formicoidea</taxon>
        <taxon>Formicidae</taxon>
        <taxon>Myrmicinae</taxon>
        <taxon>Pogonomyrmex</taxon>
    </lineage>
</organism>
<dbReference type="Proteomes" id="UP000504615">
    <property type="component" value="Unplaced"/>
</dbReference>
<dbReference type="GO" id="GO:0005634">
    <property type="term" value="C:nucleus"/>
    <property type="evidence" value="ECO:0007669"/>
    <property type="project" value="UniProtKB-SubCell"/>
</dbReference>
<comment type="subcellular location">
    <subcellularLocation>
        <location evidence="1">Nucleus</location>
    </subcellularLocation>
</comment>
<evidence type="ECO:0000256" key="3">
    <source>
        <dbReference type="ARBA" id="ARBA00022679"/>
    </source>
</evidence>